<feature type="region of interest" description="Disordered" evidence="1">
    <location>
        <begin position="31"/>
        <end position="92"/>
    </location>
</feature>
<evidence type="ECO:0000313" key="2">
    <source>
        <dbReference type="EMBL" id="KAI9268269.1"/>
    </source>
</evidence>
<evidence type="ECO:0000256" key="1">
    <source>
        <dbReference type="SAM" id="MobiDB-lite"/>
    </source>
</evidence>
<protein>
    <submittedName>
        <fullName evidence="2">Uncharacterized protein</fullName>
    </submittedName>
</protein>
<comment type="caution">
    <text evidence="2">The sequence shown here is derived from an EMBL/GenBank/DDBJ whole genome shotgun (WGS) entry which is preliminary data.</text>
</comment>
<gene>
    <name evidence="2" type="ORF">BDA99DRAFT_535780</name>
</gene>
<dbReference type="AlphaFoldDB" id="A0AAD5K3X7"/>
<dbReference type="EMBL" id="JAIXMP010000009">
    <property type="protein sequence ID" value="KAI9268269.1"/>
    <property type="molecule type" value="Genomic_DNA"/>
</dbReference>
<sequence length="186" mass="21053">MFGIARKRDPTVMDKLLEKLESLLVKLEKLKMSKGTETKKGKGKPGRSDLKAKEKSQSSEQNFKHANPLNQHDQQEESEPEEDKGEKEASSKTIRSFTAIIKWLLEESKKDVTAADVKQAAYKEISLTDKECQAVAKTAKFIKPLYSPETKVNVDAEDQDTFSVFKCAPLAYLTTFVVPFFFDIQE</sequence>
<reference evidence="2" key="2">
    <citation type="submission" date="2023-02" db="EMBL/GenBank/DDBJ databases">
        <authorList>
            <consortium name="DOE Joint Genome Institute"/>
            <person name="Mondo S.J."/>
            <person name="Chang Y."/>
            <person name="Wang Y."/>
            <person name="Ahrendt S."/>
            <person name="Andreopoulos W."/>
            <person name="Barry K."/>
            <person name="Beard J."/>
            <person name="Benny G.L."/>
            <person name="Blankenship S."/>
            <person name="Bonito G."/>
            <person name="Cuomo C."/>
            <person name="Desiro A."/>
            <person name="Gervers K.A."/>
            <person name="Hundley H."/>
            <person name="Kuo A."/>
            <person name="LaButti K."/>
            <person name="Lang B.F."/>
            <person name="Lipzen A."/>
            <person name="O'Donnell K."/>
            <person name="Pangilinan J."/>
            <person name="Reynolds N."/>
            <person name="Sandor L."/>
            <person name="Smith M.W."/>
            <person name="Tsang A."/>
            <person name="Grigoriev I.V."/>
            <person name="Stajich J.E."/>
            <person name="Spatafora J.W."/>
        </authorList>
    </citation>
    <scope>NUCLEOTIDE SEQUENCE</scope>
    <source>
        <strain evidence="2">RSA 2281</strain>
    </source>
</reference>
<keyword evidence="3" id="KW-1185">Reference proteome</keyword>
<organism evidence="2 3">
    <name type="scientific">Phascolomyces articulosus</name>
    <dbReference type="NCBI Taxonomy" id="60185"/>
    <lineage>
        <taxon>Eukaryota</taxon>
        <taxon>Fungi</taxon>
        <taxon>Fungi incertae sedis</taxon>
        <taxon>Mucoromycota</taxon>
        <taxon>Mucoromycotina</taxon>
        <taxon>Mucoromycetes</taxon>
        <taxon>Mucorales</taxon>
        <taxon>Lichtheimiaceae</taxon>
        <taxon>Phascolomyces</taxon>
    </lineage>
</organism>
<feature type="compositionally biased region" description="Basic and acidic residues" evidence="1">
    <location>
        <begin position="31"/>
        <end position="57"/>
    </location>
</feature>
<proteinExistence type="predicted"/>
<accession>A0AAD5K3X7</accession>
<evidence type="ECO:0000313" key="3">
    <source>
        <dbReference type="Proteomes" id="UP001209540"/>
    </source>
</evidence>
<dbReference type="Proteomes" id="UP001209540">
    <property type="component" value="Unassembled WGS sequence"/>
</dbReference>
<name>A0AAD5K3X7_9FUNG</name>
<reference evidence="2" key="1">
    <citation type="journal article" date="2022" name="IScience">
        <title>Evolution of zygomycete secretomes and the origins of terrestrial fungal ecologies.</title>
        <authorList>
            <person name="Chang Y."/>
            <person name="Wang Y."/>
            <person name="Mondo S."/>
            <person name="Ahrendt S."/>
            <person name="Andreopoulos W."/>
            <person name="Barry K."/>
            <person name="Beard J."/>
            <person name="Benny G.L."/>
            <person name="Blankenship S."/>
            <person name="Bonito G."/>
            <person name="Cuomo C."/>
            <person name="Desiro A."/>
            <person name="Gervers K.A."/>
            <person name="Hundley H."/>
            <person name="Kuo A."/>
            <person name="LaButti K."/>
            <person name="Lang B.F."/>
            <person name="Lipzen A."/>
            <person name="O'Donnell K."/>
            <person name="Pangilinan J."/>
            <person name="Reynolds N."/>
            <person name="Sandor L."/>
            <person name="Smith M.E."/>
            <person name="Tsang A."/>
            <person name="Grigoriev I.V."/>
            <person name="Stajich J.E."/>
            <person name="Spatafora J.W."/>
        </authorList>
    </citation>
    <scope>NUCLEOTIDE SEQUENCE</scope>
    <source>
        <strain evidence="2">RSA 2281</strain>
    </source>
</reference>